<dbReference type="Proteomes" id="UP000014725">
    <property type="component" value="Segment"/>
</dbReference>
<gene>
    <name evidence="1" type="ORF">Phi14:2_gp126</name>
</gene>
<dbReference type="GeneID" id="16797403"/>
<keyword evidence="2" id="KW-1185">Reference proteome</keyword>
<proteinExistence type="predicted"/>
<dbReference type="EMBL" id="KC821624">
    <property type="protein sequence ID" value="AGO49004.1"/>
    <property type="molecule type" value="Genomic_DNA"/>
</dbReference>
<evidence type="ECO:0000313" key="1">
    <source>
        <dbReference type="EMBL" id="AGO49004.1"/>
    </source>
</evidence>
<name>S0A0B7_9CAUD</name>
<evidence type="ECO:0000313" key="2">
    <source>
        <dbReference type="Proteomes" id="UP000014725"/>
    </source>
</evidence>
<dbReference type="KEGG" id="vg:16797403"/>
<organism evidence="1 2">
    <name type="scientific">Cellulophaga phage phi14:2</name>
    <dbReference type="NCBI Taxonomy" id="1327990"/>
    <lineage>
        <taxon>Viruses</taxon>
        <taxon>Duplodnaviria</taxon>
        <taxon>Heunggongvirae</taxon>
        <taxon>Uroviricota</taxon>
        <taxon>Caudoviricetes</taxon>
        <taxon>Crassvirales</taxon>
        <taxon>Steigviridae</taxon>
        <taxon>Asinivirinae</taxon>
        <taxon>Akihdevirus</taxon>
        <taxon>Akihdevirus balticus</taxon>
    </lineage>
</organism>
<accession>S0A0B7</accession>
<reference evidence="2" key="2">
    <citation type="submission" date="2013-03" db="EMBL/GenBank/DDBJ databases">
        <title>The Cellulophaga phages: a novel, diverse, and globally ubiquitous model system.</title>
        <authorList>
            <person name="Holmfeldt K."/>
            <person name="Solonenko N."/>
            <person name="Shah M."/>
            <person name="Corrier K."/>
            <person name="Riemann L."/>
            <person name="VerBerkmoes N.C."/>
            <person name="Sullivan M.B."/>
        </authorList>
    </citation>
    <scope>NUCLEOTIDE SEQUENCE [LARGE SCALE GENOMIC DNA]</scope>
</reference>
<reference evidence="1 2" key="1">
    <citation type="journal article" date="2013" name="Proc. Natl. Acad. Sci. U.S.A.">
        <title>Twelve previously unknown phage genera are ubiquitous in global oceans.</title>
        <authorList>
            <person name="Holmfeldt K."/>
            <person name="Solonenko N."/>
            <person name="Shah M."/>
            <person name="Corrier K."/>
            <person name="Riemann L."/>
            <person name="Verberkmoes N.C."/>
            <person name="Sullivan M.B."/>
        </authorList>
    </citation>
    <scope>NUCLEOTIDE SEQUENCE [LARGE SCALE GENOMIC DNA]</scope>
    <source>
        <strain evidence="1">Phi14:2</strain>
    </source>
</reference>
<sequence length="68" mass="7348">MKQQLIVCDAISPEEYQQAMLGSHTISVDSAYQQSPLELAVLAVSTDKVTFGCTDTYVLALDALVNVN</sequence>
<protein>
    <submittedName>
        <fullName evidence="1">Uncharacterized protein</fullName>
    </submittedName>
</protein>